<dbReference type="InterPro" id="IPR011042">
    <property type="entry name" value="6-blade_b-propeller_TolB-like"/>
</dbReference>
<evidence type="ECO:0000313" key="3">
    <source>
        <dbReference type="EMBL" id="GFY55486.1"/>
    </source>
</evidence>
<name>A0A8X7C3B5_9ARAC</name>
<proteinExistence type="predicted"/>
<dbReference type="PANTHER" id="PTHR24104:SF47">
    <property type="entry name" value="E3 UBIQUITIN-PROTEIN LIGASE NHLRC1"/>
    <property type="match status" value="1"/>
</dbReference>
<feature type="repeat" description="NHL" evidence="2">
    <location>
        <begin position="31"/>
        <end position="74"/>
    </location>
</feature>
<comment type="caution">
    <text evidence="3">The sequence shown here is derived from an EMBL/GenBank/DDBJ whole genome shotgun (WGS) entry which is preliminary data.</text>
</comment>
<dbReference type="GO" id="GO:0000209">
    <property type="term" value="P:protein polyubiquitination"/>
    <property type="evidence" value="ECO:0007669"/>
    <property type="project" value="TreeGrafter"/>
</dbReference>
<evidence type="ECO:0000256" key="2">
    <source>
        <dbReference type="PROSITE-ProRule" id="PRU00504"/>
    </source>
</evidence>
<protein>
    <submittedName>
        <fullName evidence="3">Uncharacterized protein</fullName>
    </submittedName>
</protein>
<dbReference type="Gene3D" id="2.120.10.30">
    <property type="entry name" value="TolB, C-terminal domain"/>
    <property type="match status" value="1"/>
</dbReference>
<keyword evidence="1" id="KW-0677">Repeat</keyword>
<dbReference type="Proteomes" id="UP000886998">
    <property type="component" value="Unassembled WGS sequence"/>
</dbReference>
<keyword evidence="4" id="KW-1185">Reference proteome</keyword>
<evidence type="ECO:0000256" key="1">
    <source>
        <dbReference type="ARBA" id="ARBA00022737"/>
    </source>
</evidence>
<feature type="repeat" description="NHL" evidence="2">
    <location>
        <begin position="78"/>
        <end position="116"/>
    </location>
</feature>
<dbReference type="SUPFAM" id="SSF101898">
    <property type="entry name" value="NHL repeat"/>
    <property type="match status" value="1"/>
</dbReference>
<gene>
    <name evidence="3" type="ORF">TNIN_302991</name>
</gene>
<sequence>MFFFQLTFPQFFVAFRYDGVGLVFQGDGTYVTKFGGIGQRPGELEHPHYVAVSTTNRVIVSDSNNHRIQIFDVNGRLLTTFGTEGSEEGQFKYPRGVAVDDQGYLIVGDSGNNRIQ</sequence>
<dbReference type="InterPro" id="IPR001258">
    <property type="entry name" value="NHL_repeat"/>
</dbReference>
<reference evidence="3" key="1">
    <citation type="submission" date="2020-08" db="EMBL/GenBank/DDBJ databases">
        <title>Multicomponent nature underlies the extraordinary mechanical properties of spider dragline silk.</title>
        <authorList>
            <person name="Kono N."/>
            <person name="Nakamura H."/>
            <person name="Mori M."/>
            <person name="Yoshida Y."/>
            <person name="Ohtoshi R."/>
            <person name="Malay A.D."/>
            <person name="Moran D.A.P."/>
            <person name="Tomita M."/>
            <person name="Numata K."/>
            <person name="Arakawa K."/>
        </authorList>
    </citation>
    <scope>NUCLEOTIDE SEQUENCE</scope>
</reference>
<dbReference type="EMBL" id="BMAV01010402">
    <property type="protein sequence ID" value="GFY55486.1"/>
    <property type="molecule type" value="Genomic_DNA"/>
</dbReference>
<dbReference type="PROSITE" id="PS51125">
    <property type="entry name" value="NHL"/>
    <property type="match status" value="2"/>
</dbReference>
<dbReference type="AlphaFoldDB" id="A0A8X7C3B5"/>
<organism evidence="3 4">
    <name type="scientific">Trichonephila inaurata madagascariensis</name>
    <dbReference type="NCBI Taxonomy" id="2747483"/>
    <lineage>
        <taxon>Eukaryota</taxon>
        <taxon>Metazoa</taxon>
        <taxon>Ecdysozoa</taxon>
        <taxon>Arthropoda</taxon>
        <taxon>Chelicerata</taxon>
        <taxon>Arachnida</taxon>
        <taxon>Araneae</taxon>
        <taxon>Araneomorphae</taxon>
        <taxon>Entelegynae</taxon>
        <taxon>Araneoidea</taxon>
        <taxon>Nephilidae</taxon>
        <taxon>Trichonephila</taxon>
        <taxon>Trichonephila inaurata</taxon>
    </lineage>
</organism>
<accession>A0A8X7C3B5</accession>
<dbReference type="InterPro" id="IPR050952">
    <property type="entry name" value="TRIM-NHL_E3_ligases"/>
</dbReference>
<feature type="non-terminal residue" evidence="3">
    <location>
        <position position="1"/>
    </location>
</feature>
<dbReference type="GO" id="GO:0043161">
    <property type="term" value="P:proteasome-mediated ubiquitin-dependent protein catabolic process"/>
    <property type="evidence" value="ECO:0007669"/>
    <property type="project" value="TreeGrafter"/>
</dbReference>
<dbReference type="Pfam" id="PF01436">
    <property type="entry name" value="NHL"/>
    <property type="match status" value="2"/>
</dbReference>
<dbReference type="OrthoDB" id="342730at2759"/>
<dbReference type="GO" id="GO:0061630">
    <property type="term" value="F:ubiquitin protein ligase activity"/>
    <property type="evidence" value="ECO:0007669"/>
    <property type="project" value="TreeGrafter"/>
</dbReference>
<dbReference type="PANTHER" id="PTHR24104">
    <property type="entry name" value="E3 UBIQUITIN-PROTEIN LIGASE NHLRC1-RELATED"/>
    <property type="match status" value="1"/>
</dbReference>
<evidence type="ECO:0000313" key="4">
    <source>
        <dbReference type="Proteomes" id="UP000886998"/>
    </source>
</evidence>